<gene>
    <name evidence="2" type="ORF">RP29_06170</name>
</gene>
<name>A0A0D7KAJ3_9BURK</name>
<feature type="region of interest" description="Disordered" evidence="1">
    <location>
        <begin position="1"/>
        <end position="25"/>
    </location>
</feature>
<evidence type="ECO:0000313" key="3">
    <source>
        <dbReference type="Proteomes" id="UP000032566"/>
    </source>
</evidence>
<dbReference type="Proteomes" id="UP000032566">
    <property type="component" value="Unassembled WGS sequence"/>
</dbReference>
<accession>A0A0D7KAJ3</accession>
<protein>
    <submittedName>
        <fullName evidence="2">Uncharacterized protein</fullName>
    </submittedName>
</protein>
<dbReference type="OrthoDB" id="9956662at2"/>
<comment type="caution">
    <text evidence="2">The sequence shown here is derived from an EMBL/GenBank/DDBJ whole genome shotgun (WGS) entry which is preliminary data.</text>
</comment>
<evidence type="ECO:0000256" key="1">
    <source>
        <dbReference type="SAM" id="MobiDB-lite"/>
    </source>
</evidence>
<evidence type="ECO:0000313" key="2">
    <source>
        <dbReference type="EMBL" id="KJA11305.1"/>
    </source>
</evidence>
<dbReference type="PATRIC" id="fig|80878.5.peg.547"/>
<proteinExistence type="predicted"/>
<dbReference type="RefSeq" id="WP_157019821.1">
    <property type="nucleotide sequence ID" value="NZ_JXYQ01000017.1"/>
</dbReference>
<dbReference type="AlphaFoldDB" id="A0A0D7KAJ3"/>
<reference evidence="2 3" key="1">
    <citation type="submission" date="2014-12" db="EMBL/GenBank/DDBJ databases">
        <title>Isolation of bacteria from lake water.</title>
        <authorList>
            <person name="Sheng K.-Y."/>
            <person name="Chin P.-S."/>
            <person name="Chan K.-G."/>
            <person name="Tan G.S."/>
        </authorList>
    </citation>
    <scope>NUCLEOTIDE SEQUENCE [LARGE SCALE GENOMIC DNA]</scope>
    <source>
        <strain evidence="2 3">KY4</strain>
    </source>
</reference>
<dbReference type="EMBL" id="JXYQ01000017">
    <property type="protein sequence ID" value="KJA11305.1"/>
    <property type="molecule type" value="Genomic_DNA"/>
</dbReference>
<organism evidence="2 3">
    <name type="scientific">Acidovorax temperans</name>
    <dbReference type="NCBI Taxonomy" id="80878"/>
    <lineage>
        <taxon>Bacteria</taxon>
        <taxon>Pseudomonadati</taxon>
        <taxon>Pseudomonadota</taxon>
        <taxon>Betaproteobacteria</taxon>
        <taxon>Burkholderiales</taxon>
        <taxon>Comamonadaceae</taxon>
        <taxon>Acidovorax</taxon>
    </lineage>
</organism>
<sequence length="74" mass="7966">MNTTTAPFHSSTRTAVSLNTDAATGQRVQTMTTSRLELAWVAGELRIACKASRVQMSATRGWQQADARGARGNL</sequence>
<keyword evidence="3" id="KW-1185">Reference proteome</keyword>